<evidence type="ECO:0000256" key="1">
    <source>
        <dbReference type="SAM" id="MobiDB-lite"/>
    </source>
</evidence>
<dbReference type="EMBL" id="AP002525">
    <property type="protein sequence ID" value="BAB07997.1"/>
    <property type="molecule type" value="Genomic_DNA"/>
</dbReference>
<reference evidence="2" key="1">
    <citation type="journal article" date="2002" name="Nature">
        <title>The genome sequence and structure of rice chromosome 1.</title>
        <authorList>
            <person name="Sasaki T."/>
            <person name="Matsumoto T."/>
            <person name="Yamamoto K."/>
            <person name="Sakata K."/>
            <person name="Baba T."/>
            <person name="Katayose Y."/>
            <person name="Wu J."/>
            <person name="Niimura Y."/>
            <person name="Cheng Z."/>
            <person name="Nagamura Y."/>
            <person name="Antonio B.A."/>
            <person name="Kanamori H."/>
            <person name="Hosokawa S."/>
            <person name="Masukawa M."/>
            <person name="Arikawa K."/>
            <person name="Chiden Y."/>
            <person name="Hayashi M."/>
            <person name="Okamoto M."/>
            <person name="Ando T."/>
            <person name="Aoki H."/>
            <person name="Arita K."/>
            <person name="Hamada M."/>
            <person name="Harada C."/>
            <person name="Hijishita S."/>
            <person name="Honda M."/>
            <person name="Ichikawa Y."/>
            <person name="Idonuma A."/>
            <person name="Iijima M."/>
            <person name="Ikeda M."/>
            <person name="Ikeno M."/>
            <person name="Itoh S."/>
            <person name="Itoh T."/>
            <person name="Itoh Y."/>
            <person name="Itoh Y."/>
            <person name="Iwabuchi A."/>
            <person name="Kamiya K."/>
            <person name="Karasawa W."/>
            <person name="Katagiri S."/>
            <person name="Kikuta A."/>
            <person name="Kobayashi N."/>
            <person name="Kono I."/>
            <person name="Machita K."/>
            <person name="Maehara T."/>
            <person name="Mizuno H."/>
            <person name="Mizubayashi T."/>
            <person name="Mukai Y."/>
            <person name="Nagasaki H."/>
            <person name="Nakashima M."/>
            <person name="Nakama Y."/>
            <person name="Nakamichi Y."/>
            <person name="Nakamura M."/>
            <person name="Namiki N."/>
            <person name="Negishi M."/>
            <person name="Ohta I."/>
            <person name="Ono N."/>
            <person name="Saji S."/>
            <person name="Sakai K."/>
            <person name="Shibata M."/>
            <person name="Shimokawa T."/>
            <person name="Shomura A."/>
            <person name="Song J."/>
            <person name="Takazaki Y."/>
            <person name="Terasawa K."/>
            <person name="Tsuji K."/>
            <person name="Waki K."/>
            <person name="Yamagata H."/>
            <person name="Yamane H."/>
            <person name="Yoshiki S."/>
            <person name="Yoshihara R."/>
            <person name="Yukawa K."/>
            <person name="Zhong H."/>
            <person name="Iwama H."/>
            <person name="Endo T."/>
            <person name="Ito H."/>
            <person name="Hahn J.H."/>
            <person name="Kim H.I."/>
            <person name="Eun M.Y."/>
            <person name="Yano M."/>
            <person name="Jiang J."/>
            <person name="Gojobori T."/>
        </authorList>
    </citation>
    <scope>NUCLEOTIDE SEQUENCE [LARGE SCALE GENOMIC DNA]</scope>
</reference>
<feature type="compositionally biased region" description="Basic and acidic residues" evidence="1">
    <location>
        <begin position="32"/>
        <end position="46"/>
    </location>
</feature>
<feature type="region of interest" description="Disordered" evidence="1">
    <location>
        <begin position="1"/>
        <end position="63"/>
    </location>
</feature>
<dbReference type="Proteomes" id="UP000817658">
    <property type="component" value="Chromosome 1"/>
</dbReference>
<name>Q9LGC8_ORYSJ</name>
<sequence>MCMPLVGDTERRRQGTRSGGGGGRGGGGGGCGHDEQLSPWRGDGRRQGRAVGGRGRRTRRQHAQCAETLLRQREFAAPSSVSRVNCRRLLVPRLPPTREREKEE</sequence>
<feature type="compositionally biased region" description="Gly residues" evidence="1">
    <location>
        <begin position="17"/>
        <end position="31"/>
    </location>
</feature>
<protein>
    <submittedName>
        <fullName evidence="2">Uncharacterized protein</fullName>
    </submittedName>
</protein>
<dbReference type="AlphaFoldDB" id="Q9LGC8"/>
<organism evidence="2">
    <name type="scientific">Oryza sativa subsp. japonica</name>
    <name type="common">Rice</name>
    <dbReference type="NCBI Taxonomy" id="39947"/>
    <lineage>
        <taxon>Eukaryota</taxon>
        <taxon>Viridiplantae</taxon>
        <taxon>Streptophyta</taxon>
        <taxon>Embryophyta</taxon>
        <taxon>Tracheophyta</taxon>
        <taxon>Spermatophyta</taxon>
        <taxon>Magnoliopsida</taxon>
        <taxon>Liliopsida</taxon>
        <taxon>Poales</taxon>
        <taxon>Poaceae</taxon>
        <taxon>BOP clade</taxon>
        <taxon>Oryzoideae</taxon>
        <taxon>Oryzeae</taxon>
        <taxon>Oryzinae</taxon>
        <taxon>Oryza</taxon>
        <taxon>Oryza sativa</taxon>
    </lineage>
</organism>
<gene>
    <name evidence="2" type="primary">P0462H08.28</name>
</gene>
<evidence type="ECO:0000313" key="2">
    <source>
        <dbReference type="EMBL" id="BAB07997.1"/>
    </source>
</evidence>
<accession>Q9LGC8</accession>
<proteinExistence type="predicted"/>